<dbReference type="InterPro" id="IPR050682">
    <property type="entry name" value="ModA/WtpA"/>
</dbReference>
<dbReference type="NCBIfam" id="TIGR01256">
    <property type="entry name" value="modA"/>
    <property type="match status" value="1"/>
</dbReference>
<reference evidence="5 6" key="1">
    <citation type="submission" date="2019-12" db="EMBL/GenBank/DDBJ databases">
        <title>Genomic-based taxomic classification of the family Erythrobacteraceae.</title>
        <authorList>
            <person name="Xu L."/>
        </authorList>
    </citation>
    <scope>NUCLEOTIDE SEQUENCE [LARGE SCALE GENOMIC DNA]</scope>
    <source>
        <strain evidence="5 6">KCTC 42006</strain>
    </source>
</reference>
<evidence type="ECO:0000256" key="2">
    <source>
        <dbReference type="ARBA" id="ARBA00022723"/>
    </source>
</evidence>
<dbReference type="GO" id="GO:0046872">
    <property type="term" value="F:metal ion binding"/>
    <property type="evidence" value="ECO:0007669"/>
    <property type="project" value="UniProtKB-KW"/>
</dbReference>
<dbReference type="GO" id="GO:0030973">
    <property type="term" value="F:molybdate ion binding"/>
    <property type="evidence" value="ECO:0007669"/>
    <property type="project" value="TreeGrafter"/>
</dbReference>
<keyword evidence="3" id="KW-0732">Signal</keyword>
<evidence type="ECO:0000313" key="6">
    <source>
        <dbReference type="Proteomes" id="UP000460290"/>
    </source>
</evidence>
<protein>
    <submittedName>
        <fullName evidence="5">Molybdate ABC transporter substrate-binding protein</fullName>
    </submittedName>
</protein>
<gene>
    <name evidence="5" type="primary">modA</name>
    <name evidence="5" type="ORF">GRI35_12830</name>
</gene>
<evidence type="ECO:0000256" key="1">
    <source>
        <dbReference type="ARBA" id="ARBA00009175"/>
    </source>
</evidence>
<keyword evidence="2 4" id="KW-0479">Metal-binding</keyword>
<dbReference type="PANTHER" id="PTHR30632:SF17">
    <property type="entry name" value="MOLYBDATE-BINDING PROTEIN MODA"/>
    <property type="match status" value="1"/>
</dbReference>
<dbReference type="Gene3D" id="3.40.190.10">
    <property type="entry name" value="Periplasmic binding protein-like II"/>
    <property type="match status" value="2"/>
</dbReference>
<sequence length="258" mass="27524">MPSNQFIQRILILLGVSLVLAACAPSGPTGPVIFAASSLQAPLDELAENWTSLGNREPVLSYASSTALARQIENGSLADLYISADEQWIDYIVTAGKIDPDGIRTLAGNSIVLATSRDGPHAKLYETIPTTAAILEGVTVTSGDPDSVPLGRYAKEILVAEGIWDDIGRRMIRTSSSSAALRLVLLKEADFGVLYASDVERRDDLVSYPAFAKGLHSPIRYKAVLLPSSGHPEAGEFLDYIASDEAAAVFAKYGFTLP</sequence>
<comment type="similarity">
    <text evidence="1">Belongs to the bacterial solute-binding protein ModA family.</text>
</comment>
<dbReference type="AlphaFoldDB" id="A0A844Z9R5"/>
<evidence type="ECO:0000256" key="3">
    <source>
        <dbReference type="ARBA" id="ARBA00022729"/>
    </source>
</evidence>
<keyword evidence="6" id="KW-1185">Reference proteome</keyword>
<feature type="binding site" evidence="4">
    <location>
        <position position="65"/>
    </location>
    <ligand>
        <name>molybdate</name>
        <dbReference type="ChEBI" id="CHEBI:36264"/>
    </ligand>
</feature>
<dbReference type="GO" id="GO:0015689">
    <property type="term" value="P:molybdate ion transport"/>
    <property type="evidence" value="ECO:0007669"/>
    <property type="project" value="InterPro"/>
</dbReference>
<organism evidence="5 6">
    <name type="scientific">Pontixanthobacter aestiaquae</name>
    <dbReference type="NCBI Taxonomy" id="1509367"/>
    <lineage>
        <taxon>Bacteria</taxon>
        <taxon>Pseudomonadati</taxon>
        <taxon>Pseudomonadota</taxon>
        <taxon>Alphaproteobacteria</taxon>
        <taxon>Sphingomonadales</taxon>
        <taxon>Erythrobacteraceae</taxon>
        <taxon>Pontixanthobacter</taxon>
    </lineage>
</organism>
<keyword evidence="4" id="KW-0500">Molybdenum</keyword>
<feature type="binding site" evidence="4">
    <location>
        <position position="195"/>
    </location>
    <ligand>
        <name>molybdate</name>
        <dbReference type="ChEBI" id="CHEBI:36264"/>
    </ligand>
</feature>
<dbReference type="GO" id="GO:0030288">
    <property type="term" value="C:outer membrane-bounded periplasmic space"/>
    <property type="evidence" value="ECO:0007669"/>
    <property type="project" value="TreeGrafter"/>
</dbReference>
<dbReference type="OrthoDB" id="9785015at2"/>
<dbReference type="Proteomes" id="UP000460290">
    <property type="component" value="Unassembled WGS sequence"/>
</dbReference>
<dbReference type="SUPFAM" id="SSF53850">
    <property type="entry name" value="Periplasmic binding protein-like II"/>
    <property type="match status" value="1"/>
</dbReference>
<dbReference type="EMBL" id="WTYZ01000001">
    <property type="protein sequence ID" value="MXO84254.1"/>
    <property type="molecule type" value="Genomic_DNA"/>
</dbReference>
<dbReference type="RefSeq" id="WP_160614512.1">
    <property type="nucleotide sequence ID" value="NZ_JAUFQM010000001.1"/>
</dbReference>
<comment type="caution">
    <text evidence="5">The sequence shown here is derived from an EMBL/GenBank/DDBJ whole genome shotgun (WGS) entry which is preliminary data.</text>
</comment>
<name>A0A844Z9R5_9SPHN</name>
<dbReference type="Pfam" id="PF13531">
    <property type="entry name" value="SBP_bac_11"/>
    <property type="match status" value="1"/>
</dbReference>
<dbReference type="PANTHER" id="PTHR30632">
    <property type="entry name" value="MOLYBDATE-BINDING PERIPLASMIC PROTEIN"/>
    <property type="match status" value="1"/>
</dbReference>
<proteinExistence type="inferred from homology"/>
<evidence type="ECO:0000256" key="4">
    <source>
        <dbReference type="PIRSR" id="PIRSR004846-1"/>
    </source>
</evidence>
<dbReference type="InterPro" id="IPR005950">
    <property type="entry name" value="ModA"/>
</dbReference>
<dbReference type="PIRSF" id="PIRSF004846">
    <property type="entry name" value="ModA"/>
    <property type="match status" value="1"/>
</dbReference>
<accession>A0A844Z9R5</accession>
<feature type="binding site" evidence="4">
    <location>
        <position position="38"/>
    </location>
    <ligand>
        <name>molybdate</name>
        <dbReference type="ChEBI" id="CHEBI:36264"/>
    </ligand>
</feature>
<evidence type="ECO:0000313" key="5">
    <source>
        <dbReference type="EMBL" id="MXO84254.1"/>
    </source>
</evidence>